<evidence type="ECO:0000313" key="3">
    <source>
        <dbReference type="Proteomes" id="UP000626092"/>
    </source>
</evidence>
<proteinExistence type="predicted"/>
<comment type="caution">
    <text evidence="2">The sequence shown here is derived from an EMBL/GenBank/DDBJ whole genome shotgun (WGS) entry which is preliminary data.</text>
</comment>
<dbReference type="AlphaFoldDB" id="A0A834LDA2"/>
<organism evidence="2 3">
    <name type="scientific">Rhododendron simsii</name>
    <name type="common">Sims's rhododendron</name>
    <dbReference type="NCBI Taxonomy" id="118357"/>
    <lineage>
        <taxon>Eukaryota</taxon>
        <taxon>Viridiplantae</taxon>
        <taxon>Streptophyta</taxon>
        <taxon>Embryophyta</taxon>
        <taxon>Tracheophyta</taxon>
        <taxon>Spermatophyta</taxon>
        <taxon>Magnoliopsida</taxon>
        <taxon>eudicotyledons</taxon>
        <taxon>Gunneridae</taxon>
        <taxon>Pentapetalae</taxon>
        <taxon>asterids</taxon>
        <taxon>Ericales</taxon>
        <taxon>Ericaceae</taxon>
        <taxon>Ericoideae</taxon>
        <taxon>Rhodoreae</taxon>
        <taxon>Rhododendron</taxon>
    </lineage>
</organism>
<evidence type="ECO:0000256" key="1">
    <source>
        <dbReference type="SAM" id="MobiDB-lite"/>
    </source>
</evidence>
<feature type="region of interest" description="Disordered" evidence="1">
    <location>
        <begin position="107"/>
        <end position="147"/>
    </location>
</feature>
<feature type="compositionally biased region" description="Polar residues" evidence="1">
    <location>
        <begin position="237"/>
        <end position="246"/>
    </location>
</feature>
<keyword evidence="3" id="KW-1185">Reference proteome</keyword>
<dbReference type="EMBL" id="WJXA01000010">
    <property type="protein sequence ID" value="KAF7129768.1"/>
    <property type="molecule type" value="Genomic_DNA"/>
</dbReference>
<name>A0A834LDA2_RHOSS</name>
<feature type="region of interest" description="Disordered" evidence="1">
    <location>
        <begin position="194"/>
        <end position="265"/>
    </location>
</feature>
<evidence type="ECO:0000313" key="2">
    <source>
        <dbReference type="EMBL" id="KAF7129768.1"/>
    </source>
</evidence>
<gene>
    <name evidence="2" type="ORF">RHSIM_Rhsim10G0122900</name>
</gene>
<sequence length="265" mass="28321">MKDLHIVVLVVDETTGRRCPTNVNQGHDTITPQVYVVDINRALAFNGQGRSSQSHTPPIPDEPIWLAEEVSALTSNGYTPSPPPRSDMEQSNQPINLSSLLNLLGRDRGRGTVRGRGAPHGHGSSQSLILSHGRRGPTQSDTPLGFSPKEIEAVSIRDSVYSKGTALALSQAFMLPGDMQREVESSPDNLLAPNEELAEEEGGSLDKDLNANVSEQHSTEAEQIGKASNPGQKEASGGSNNGSTVVEDTHAQVTPPPLQDQTIEK</sequence>
<dbReference type="Proteomes" id="UP000626092">
    <property type="component" value="Unassembled WGS sequence"/>
</dbReference>
<reference evidence="2" key="1">
    <citation type="submission" date="2019-11" db="EMBL/GenBank/DDBJ databases">
        <authorList>
            <person name="Liu Y."/>
            <person name="Hou J."/>
            <person name="Li T.-Q."/>
            <person name="Guan C.-H."/>
            <person name="Wu X."/>
            <person name="Wu H.-Z."/>
            <person name="Ling F."/>
            <person name="Zhang R."/>
            <person name="Shi X.-G."/>
            <person name="Ren J.-P."/>
            <person name="Chen E.-F."/>
            <person name="Sun J.-M."/>
        </authorList>
    </citation>
    <scope>NUCLEOTIDE SEQUENCE</scope>
    <source>
        <strain evidence="2">Adult_tree_wgs_1</strain>
        <tissue evidence="2">Leaves</tissue>
    </source>
</reference>
<protein>
    <submittedName>
        <fullName evidence="2">Uncharacterized protein</fullName>
    </submittedName>
</protein>
<accession>A0A834LDA2</accession>